<sequence length="242" mass="26896">LYTEYYAMNHSPRGQCVVINNKSFLKGLRTRGGSDKDEGLYHCHQPALCQVFSQLGFTMVVHRDLTADAMQREVTKLSKRSFLEEDALVICVLSHGEKGSVYGSDEKEVYIRDLTLPFTSEKAPTLAGKPKLFFIQACQGKGYQGGEDAGPVLEETVPSDADFLLGMATVQDYKSFRHVSFGSVYIQELCRQLHKSMDNILSVLTRVNREVSKGVYLNHKQMPSPSTPSPSSSSSNTFDVPL</sequence>
<dbReference type="Pfam" id="PF00656">
    <property type="entry name" value="Peptidase_C14"/>
    <property type="match status" value="1"/>
</dbReference>
<name>A0A3Q3FK38_9LABR</name>
<comment type="similarity">
    <text evidence="1 3">Belongs to the peptidase C14A family.</text>
</comment>
<dbReference type="InterPro" id="IPR001309">
    <property type="entry name" value="Pept_C14_p20"/>
</dbReference>
<evidence type="ECO:0000259" key="6">
    <source>
        <dbReference type="PROSITE" id="PS50208"/>
    </source>
</evidence>
<dbReference type="Proteomes" id="UP000261660">
    <property type="component" value="Unplaced"/>
</dbReference>
<dbReference type="PANTHER" id="PTHR48169:SF7">
    <property type="entry name" value="CASPASE 10"/>
    <property type="match status" value="1"/>
</dbReference>
<dbReference type="InterPro" id="IPR033139">
    <property type="entry name" value="Caspase_cys_AS"/>
</dbReference>
<dbReference type="GO" id="GO:0005737">
    <property type="term" value="C:cytoplasm"/>
    <property type="evidence" value="ECO:0007669"/>
    <property type="project" value="UniProtKB-ARBA"/>
</dbReference>
<evidence type="ECO:0000256" key="3">
    <source>
        <dbReference type="RuleBase" id="RU003971"/>
    </source>
</evidence>
<dbReference type="SMART" id="SM00115">
    <property type="entry name" value="CASc"/>
    <property type="match status" value="1"/>
</dbReference>
<dbReference type="Gene3D" id="3.40.50.1460">
    <property type="match status" value="1"/>
</dbReference>
<dbReference type="PROSITE" id="PS50208">
    <property type="entry name" value="CASPASE_P20"/>
    <property type="match status" value="1"/>
</dbReference>
<keyword evidence="8" id="KW-1185">Reference proteome</keyword>
<dbReference type="STRING" id="56723.ENSLBEP00000019952"/>
<dbReference type="InterPro" id="IPR002138">
    <property type="entry name" value="Pept_C14_p10"/>
</dbReference>
<dbReference type="InterPro" id="IPR015917">
    <property type="entry name" value="Pept_C14A"/>
</dbReference>
<dbReference type="PROSITE" id="PS50207">
    <property type="entry name" value="CASPASE_P10"/>
    <property type="match status" value="1"/>
</dbReference>
<dbReference type="PRINTS" id="PR00376">
    <property type="entry name" value="IL1BCENZYME"/>
</dbReference>
<dbReference type="PROSITE" id="PS01122">
    <property type="entry name" value="CASPASE_CYS"/>
    <property type="match status" value="1"/>
</dbReference>
<dbReference type="CDD" id="cd00032">
    <property type="entry name" value="CASc"/>
    <property type="match status" value="1"/>
</dbReference>
<keyword evidence="2" id="KW-0053">Apoptosis</keyword>
<organism evidence="7 8">
    <name type="scientific">Labrus bergylta</name>
    <name type="common">ballan wrasse</name>
    <dbReference type="NCBI Taxonomy" id="56723"/>
    <lineage>
        <taxon>Eukaryota</taxon>
        <taxon>Metazoa</taxon>
        <taxon>Chordata</taxon>
        <taxon>Craniata</taxon>
        <taxon>Vertebrata</taxon>
        <taxon>Euteleostomi</taxon>
        <taxon>Actinopterygii</taxon>
        <taxon>Neopterygii</taxon>
        <taxon>Teleostei</taxon>
        <taxon>Neoteleostei</taxon>
        <taxon>Acanthomorphata</taxon>
        <taxon>Eupercaria</taxon>
        <taxon>Labriformes</taxon>
        <taxon>Labridae</taxon>
        <taxon>Labrus</taxon>
    </lineage>
</organism>
<dbReference type="SUPFAM" id="SSF52129">
    <property type="entry name" value="Caspase-like"/>
    <property type="match status" value="1"/>
</dbReference>
<dbReference type="Ensembl" id="ENSLBET00000021025.1">
    <property type="protein sequence ID" value="ENSLBEP00000019952.1"/>
    <property type="gene ID" value="ENSLBEG00000015330.1"/>
</dbReference>
<proteinExistence type="inferred from homology"/>
<protein>
    <submittedName>
        <fullName evidence="7">Caspase-8-like</fullName>
    </submittedName>
</protein>
<evidence type="ECO:0000256" key="2">
    <source>
        <dbReference type="ARBA" id="ARBA00022703"/>
    </source>
</evidence>
<reference evidence="7" key="2">
    <citation type="submission" date="2025-09" db="UniProtKB">
        <authorList>
            <consortium name="Ensembl"/>
        </authorList>
    </citation>
    <scope>IDENTIFICATION</scope>
</reference>
<dbReference type="GO" id="GO:0006508">
    <property type="term" value="P:proteolysis"/>
    <property type="evidence" value="ECO:0007669"/>
    <property type="project" value="InterPro"/>
</dbReference>
<dbReference type="InterPro" id="IPR029030">
    <property type="entry name" value="Caspase-like_dom_sf"/>
</dbReference>
<dbReference type="PANTHER" id="PTHR48169">
    <property type="entry name" value="DED DOMAIN-CONTAINING PROTEIN"/>
    <property type="match status" value="1"/>
</dbReference>
<feature type="domain" description="Caspase family p20" evidence="6">
    <location>
        <begin position="12"/>
        <end position="142"/>
    </location>
</feature>
<dbReference type="AlphaFoldDB" id="A0A3Q3FK38"/>
<accession>A0A3Q3FK38</accession>
<evidence type="ECO:0000313" key="8">
    <source>
        <dbReference type="Proteomes" id="UP000261660"/>
    </source>
</evidence>
<dbReference type="GO" id="GO:0051604">
    <property type="term" value="P:protein maturation"/>
    <property type="evidence" value="ECO:0007669"/>
    <property type="project" value="UniProtKB-ARBA"/>
</dbReference>
<dbReference type="GO" id="GO:0004197">
    <property type="term" value="F:cysteine-type endopeptidase activity"/>
    <property type="evidence" value="ECO:0007669"/>
    <property type="project" value="InterPro"/>
</dbReference>
<dbReference type="GO" id="GO:0006915">
    <property type="term" value="P:apoptotic process"/>
    <property type="evidence" value="ECO:0007669"/>
    <property type="project" value="UniProtKB-KW"/>
</dbReference>
<evidence type="ECO:0000313" key="7">
    <source>
        <dbReference type="Ensembl" id="ENSLBEP00000019952.1"/>
    </source>
</evidence>
<feature type="region of interest" description="Disordered" evidence="4">
    <location>
        <begin position="218"/>
        <end position="242"/>
    </location>
</feature>
<reference evidence="7" key="1">
    <citation type="submission" date="2025-08" db="UniProtKB">
        <authorList>
            <consortium name="Ensembl"/>
        </authorList>
    </citation>
    <scope>IDENTIFICATION</scope>
</reference>
<feature type="domain" description="Caspase family p10" evidence="5">
    <location>
        <begin position="153"/>
        <end position="214"/>
    </location>
</feature>
<evidence type="ECO:0000256" key="4">
    <source>
        <dbReference type="SAM" id="MobiDB-lite"/>
    </source>
</evidence>
<dbReference type="InParanoid" id="A0A3Q3FK38"/>
<dbReference type="InterPro" id="IPR011600">
    <property type="entry name" value="Pept_C14_caspase"/>
</dbReference>
<dbReference type="GeneTree" id="ENSGT00940000166591"/>
<dbReference type="GO" id="GO:0043067">
    <property type="term" value="P:regulation of programmed cell death"/>
    <property type="evidence" value="ECO:0007669"/>
    <property type="project" value="UniProtKB-ARBA"/>
</dbReference>
<evidence type="ECO:0000259" key="5">
    <source>
        <dbReference type="PROSITE" id="PS50207"/>
    </source>
</evidence>
<evidence type="ECO:0000256" key="1">
    <source>
        <dbReference type="ARBA" id="ARBA00010134"/>
    </source>
</evidence>